<keyword evidence="1" id="KW-0472">Membrane</keyword>
<keyword evidence="1" id="KW-0812">Transmembrane</keyword>
<keyword evidence="1" id="KW-1133">Transmembrane helix</keyword>
<dbReference type="EMBL" id="AP021906">
    <property type="protein sequence ID" value="BBP88899.1"/>
    <property type="molecule type" value="Genomic_DNA"/>
</dbReference>
<name>A0A5S9MAA9_BACIA</name>
<evidence type="ECO:0000313" key="3">
    <source>
        <dbReference type="Proteomes" id="UP000464658"/>
    </source>
</evidence>
<organism evidence="2 3">
    <name type="scientific">Bacillus safensis</name>
    <dbReference type="NCBI Taxonomy" id="561879"/>
    <lineage>
        <taxon>Bacteria</taxon>
        <taxon>Bacillati</taxon>
        <taxon>Bacillota</taxon>
        <taxon>Bacilli</taxon>
        <taxon>Bacillales</taxon>
        <taxon>Bacillaceae</taxon>
        <taxon>Bacillus</taxon>
    </lineage>
</organism>
<gene>
    <name evidence="2" type="ORF">BsIDN1_25170</name>
</gene>
<accession>A0A5S9MAA9</accession>
<dbReference type="AlphaFoldDB" id="A0A5S9MAA9"/>
<feature type="transmembrane region" description="Helical" evidence="1">
    <location>
        <begin position="40"/>
        <end position="61"/>
    </location>
</feature>
<proteinExistence type="predicted"/>
<dbReference type="Proteomes" id="UP000464658">
    <property type="component" value="Chromosome"/>
</dbReference>
<evidence type="ECO:0008006" key="4">
    <source>
        <dbReference type="Google" id="ProtNLM"/>
    </source>
</evidence>
<evidence type="ECO:0000313" key="2">
    <source>
        <dbReference type="EMBL" id="BBP88899.1"/>
    </source>
</evidence>
<protein>
    <recommendedName>
        <fullName evidence="4">Major facilitator superfamily (MFS) profile domain-containing protein</fullName>
    </recommendedName>
</protein>
<sequence>MASLIFWLFFFGLVNGAFAVLPMFTMKYGLSPDHFELHTSFFTIAIGAGLLVGSLMGSVLAKR</sequence>
<evidence type="ECO:0000256" key="1">
    <source>
        <dbReference type="SAM" id="Phobius"/>
    </source>
</evidence>
<reference evidence="2 3" key="1">
    <citation type="submission" date="2019-12" db="EMBL/GenBank/DDBJ databases">
        <title>Full genome sequence of a Bacillus safensis strain isolated from commercially available natto in Indonesia.</title>
        <authorList>
            <person name="Yoshida M."/>
            <person name="Uomi M."/>
            <person name="Waturangi D."/>
            <person name="Ekaputri J.J."/>
            <person name="Setiamarga D.H.E."/>
        </authorList>
    </citation>
    <scope>NUCLEOTIDE SEQUENCE [LARGE SCALE GENOMIC DNA]</scope>
    <source>
        <strain evidence="2 3">IDN1</strain>
    </source>
</reference>